<dbReference type="PANTHER" id="PTHR43445:SF3">
    <property type="entry name" value="UDP-N-ACETYLMURAMATE--L-ALANINE LIGASE"/>
    <property type="match status" value="1"/>
</dbReference>
<dbReference type="Pfam" id="PF01225">
    <property type="entry name" value="Mur_ligase"/>
    <property type="match status" value="1"/>
</dbReference>
<protein>
    <submittedName>
        <fullName evidence="12">Mur ligase domain-containing protein</fullName>
    </submittedName>
</protein>
<evidence type="ECO:0000256" key="1">
    <source>
        <dbReference type="ARBA" id="ARBA00022598"/>
    </source>
</evidence>
<evidence type="ECO:0000256" key="4">
    <source>
        <dbReference type="ARBA" id="ARBA00022840"/>
    </source>
</evidence>
<dbReference type="InterPro" id="IPR000713">
    <property type="entry name" value="Mur_ligase_N"/>
</dbReference>
<evidence type="ECO:0000256" key="7">
    <source>
        <dbReference type="ARBA" id="ARBA00023306"/>
    </source>
</evidence>
<keyword evidence="4" id="KW-0067">ATP-binding</keyword>
<feature type="domain" description="Mur ligase central" evidence="11">
    <location>
        <begin position="109"/>
        <end position="191"/>
    </location>
</feature>
<dbReference type="SUPFAM" id="SSF53244">
    <property type="entry name" value="MurD-like peptide ligases, peptide-binding domain"/>
    <property type="match status" value="1"/>
</dbReference>
<dbReference type="InterPro" id="IPR050061">
    <property type="entry name" value="MurCDEF_pg_biosynth"/>
</dbReference>
<dbReference type="InterPro" id="IPR004101">
    <property type="entry name" value="Mur_ligase_C"/>
</dbReference>
<organism evidence="12 13">
    <name type="scientific">Pontiella agarivorans</name>
    <dbReference type="NCBI Taxonomy" id="3038953"/>
    <lineage>
        <taxon>Bacteria</taxon>
        <taxon>Pseudomonadati</taxon>
        <taxon>Kiritimatiellota</taxon>
        <taxon>Kiritimatiellia</taxon>
        <taxon>Kiritimatiellales</taxon>
        <taxon>Pontiellaceae</taxon>
        <taxon>Pontiella</taxon>
    </lineage>
</organism>
<name>A0ABU5MUK0_9BACT</name>
<dbReference type="SUPFAM" id="SSF51984">
    <property type="entry name" value="MurCD N-terminal domain"/>
    <property type="match status" value="1"/>
</dbReference>
<evidence type="ECO:0000256" key="5">
    <source>
        <dbReference type="ARBA" id="ARBA00022960"/>
    </source>
</evidence>
<evidence type="ECO:0000259" key="10">
    <source>
        <dbReference type="Pfam" id="PF02875"/>
    </source>
</evidence>
<keyword evidence="13" id="KW-1185">Reference proteome</keyword>
<sequence length="411" mass="44492">MRHVHFIGIGGVGMNGLAQLAAQSGYRVSGSDRAYSSDAWIFQCLKKAGIELFAQDGSGITSETDAVVYSTAIESDNPDLQQAAARNLPRLHRSEFLKELVGDRELIAVAGTAGKTTTTGMLGWIFESLGFDPSVYSGAAILNWKKFPVPGNIRKGNSDLWIIEADESDKSFLNFHPAHSIITNISRDHYELDELNAMFNQFEAQTAGTTLRGSGKRIPVPTLGKHDEENAATALELCVKLGLNETDVRKALSAFKGIERRLEIAGKTNEITVIDDYAHNPAKMASALSSIADRFGTVHAFWRPHGFGPLAQSLADFTEVFSNHWKKSGGSIFILPVYYAGGTVTRSVESADLVDRLNSAGVPAVAVADYPALKSELETAARPGDAILGMGARDPQLPLFARHLVKEWTTT</sequence>
<gene>
    <name evidence="12" type="ORF">P9H32_04360</name>
</gene>
<feature type="domain" description="Mur ligase C-terminal" evidence="10">
    <location>
        <begin position="260"/>
        <end position="393"/>
    </location>
</feature>
<evidence type="ECO:0000259" key="11">
    <source>
        <dbReference type="Pfam" id="PF08245"/>
    </source>
</evidence>
<evidence type="ECO:0000313" key="13">
    <source>
        <dbReference type="Proteomes" id="UP001290861"/>
    </source>
</evidence>
<dbReference type="GO" id="GO:0016874">
    <property type="term" value="F:ligase activity"/>
    <property type="evidence" value="ECO:0007669"/>
    <property type="project" value="UniProtKB-KW"/>
</dbReference>
<proteinExistence type="predicted"/>
<evidence type="ECO:0000313" key="12">
    <source>
        <dbReference type="EMBL" id="MDZ8117850.1"/>
    </source>
</evidence>
<keyword evidence="3" id="KW-0547">Nucleotide-binding</keyword>
<dbReference type="PANTHER" id="PTHR43445">
    <property type="entry name" value="UDP-N-ACETYLMURAMATE--L-ALANINE LIGASE-RELATED"/>
    <property type="match status" value="1"/>
</dbReference>
<evidence type="ECO:0000259" key="9">
    <source>
        <dbReference type="Pfam" id="PF01225"/>
    </source>
</evidence>
<dbReference type="InterPro" id="IPR036615">
    <property type="entry name" value="Mur_ligase_C_dom_sf"/>
</dbReference>
<evidence type="ECO:0000256" key="8">
    <source>
        <dbReference type="ARBA" id="ARBA00023316"/>
    </source>
</evidence>
<dbReference type="EMBL" id="JARVCO010000006">
    <property type="protein sequence ID" value="MDZ8117850.1"/>
    <property type="molecule type" value="Genomic_DNA"/>
</dbReference>
<comment type="caution">
    <text evidence="12">The sequence shown here is derived from an EMBL/GenBank/DDBJ whole genome shotgun (WGS) entry which is preliminary data.</text>
</comment>
<dbReference type="InterPro" id="IPR036565">
    <property type="entry name" value="Mur-like_cat_sf"/>
</dbReference>
<feature type="domain" description="Mur ligase N-terminal catalytic" evidence="9">
    <location>
        <begin position="3"/>
        <end position="102"/>
    </location>
</feature>
<dbReference type="Gene3D" id="3.90.190.20">
    <property type="entry name" value="Mur ligase, C-terminal domain"/>
    <property type="match status" value="1"/>
</dbReference>
<evidence type="ECO:0000256" key="2">
    <source>
        <dbReference type="ARBA" id="ARBA00022618"/>
    </source>
</evidence>
<keyword evidence="6" id="KW-0573">Peptidoglycan synthesis</keyword>
<dbReference type="Gene3D" id="3.40.50.720">
    <property type="entry name" value="NAD(P)-binding Rossmann-like Domain"/>
    <property type="match status" value="1"/>
</dbReference>
<dbReference type="Proteomes" id="UP001290861">
    <property type="component" value="Unassembled WGS sequence"/>
</dbReference>
<keyword evidence="5" id="KW-0133">Cell shape</keyword>
<keyword evidence="8" id="KW-0961">Cell wall biogenesis/degradation</keyword>
<keyword evidence="2" id="KW-0132">Cell division</keyword>
<keyword evidence="7" id="KW-0131">Cell cycle</keyword>
<evidence type="ECO:0000256" key="6">
    <source>
        <dbReference type="ARBA" id="ARBA00022984"/>
    </source>
</evidence>
<reference evidence="12 13" key="1">
    <citation type="journal article" date="2024" name="Appl. Environ. Microbiol.">
        <title>Pontiella agarivorans sp. nov., a novel marine anaerobic bacterium capable of degrading macroalgal polysaccharides and fixing nitrogen.</title>
        <authorList>
            <person name="Liu N."/>
            <person name="Kivenson V."/>
            <person name="Peng X."/>
            <person name="Cui Z."/>
            <person name="Lankiewicz T.S."/>
            <person name="Gosselin K.M."/>
            <person name="English C.J."/>
            <person name="Blair E.M."/>
            <person name="O'Malley M.A."/>
            <person name="Valentine D.L."/>
        </authorList>
    </citation>
    <scope>NUCLEOTIDE SEQUENCE [LARGE SCALE GENOMIC DNA]</scope>
    <source>
        <strain evidence="12 13">NLcol2</strain>
    </source>
</reference>
<dbReference type="InterPro" id="IPR013221">
    <property type="entry name" value="Mur_ligase_cen"/>
</dbReference>
<keyword evidence="1 12" id="KW-0436">Ligase</keyword>
<dbReference type="RefSeq" id="WP_322607653.1">
    <property type="nucleotide sequence ID" value="NZ_JARVCO010000006.1"/>
</dbReference>
<dbReference type="Pfam" id="PF02875">
    <property type="entry name" value="Mur_ligase_C"/>
    <property type="match status" value="1"/>
</dbReference>
<dbReference type="Pfam" id="PF08245">
    <property type="entry name" value="Mur_ligase_M"/>
    <property type="match status" value="1"/>
</dbReference>
<dbReference type="SUPFAM" id="SSF53623">
    <property type="entry name" value="MurD-like peptide ligases, catalytic domain"/>
    <property type="match status" value="1"/>
</dbReference>
<accession>A0ABU5MUK0</accession>
<dbReference type="Gene3D" id="3.40.1190.10">
    <property type="entry name" value="Mur-like, catalytic domain"/>
    <property type="match status" value="1"/>
</dbReference>
<evidence type="ECO:0000256" key="3">
    <source>
        <dbReference type="ARBA" id="ARBA00022741"/>
    </source>
</evidence>